<dbReference type="PANTHER" id="PTHR31377:SF0">
    <property type="entry name" value="AGMATINE DEIMINASE-RELATED"/>
    <property type="match status" value="1"/>
</dbReference>
<dbReference type="GO" id="GO:0004668">
    <property type="term" value="F:protein-arginine deiminase activity"/>
    <property type="evidence" value="ECO:0007669"/>
    <property type="project" value="InterPro"/>
</dbReference>
<dbReference type="Pfam" id="PF04371">
    <property type="entry name" value="PAD_porph"/>
    <property type="match status" value="1"/>
</dbReference>
<dbReference type="Proteomes" id="UP000006242">
    <property type="component" value="Unassembled WGS sequence"/>
</dbReference>
<reference evidence="2 3" key="1">
    <citation type="journal article" date="2011" name="J. Bacteriol.">
        <title>Genome sequence of Salinisphaera shabanensis, a gammaproteobacterium from the harsh, variable environment of the brine-seawater interface of the Shaban Deep in the Red Sea.</title>
        <authorList>
            <person name="Antunes A."/>
            <person name="Alam I."/>
            <person name="Bajic V.B."/>
            <person name="Stingl U."/>
        </authorList>
    </citation>
    <scope>NUCLEOTIDE SEQUENCE [LARGE SCALE GENOMIC DNA]</scope>
    <source>
        <strain evidence="2 3">E1L3A</strain>
    </source>
</reference>
<dbReference type="RefSeq" id="WP_006913936.1">
    <property type="nucleotide sequence ID" value="NZ_AFNV02000036.1"/>
</dbReference>
<gene>
    <name evidence="2" type="primary">aguA</name>
    <name evidence="2" type="ORF">SSPSH_003682</name>
</gene>
<dbReference type="Gene3D" id="3.75.10.10">
    <property type="entry name" value="L-arginine/glycine Amidinotransferase, Chain A"/>
    <property type="match status" value="1"/>
</dbReference>
<evidence type="ECO:0000313" key="3">
    <source>
        <dbReference type="Proteomes" id="UP000006242"/>
    </source>
</evidence>
<accession>U2FMT5</accession>
<reference evidence="2 3" key="2">
    <citation type="journal article" date="2013" name="PLoS ONE">
        <title>INDIGO - INtegrated Data Warehouse of MIcrobial GenOmes with Examples from the Red Sea Extremophiles.</title>
        <authorList>
            <person name="Alam I."/>
            <person name="Antunes A."/>
            <person name="Kamau A.A."/>
            <person name="Ba Alawi W."/>
            <person name="Kalkatawi M."/>
            <person name="Stingl U."/>
            <person name="Bajic V.B."/>
        </authorList>
    </citation>
    <scope>NUCLEOTIDE SEQUENCE [LARGE SCALE GENOMIC DNA]</scope>
    <source>
        <strain evidence="2 3">E1L3A</strain>
    </source>
</reference>
<keyword evidence="3" id="KW-1185">Reference proteome</keyword>
<organism evidence="2 3">
    <name type="scientific">Salinisphaera shabanensis E1L3A</name>
    <dbReference type="NCBI Taxonomy" id="1033802"/>
    <lineage>
        <taxon>Bacteria</taxon>
        <taxon>Pseudomonadati</taxon>
        <taxon>Pseudomonadota</taxon>
        <taxon>Gammaproteobacteria</taxon>
        <taxon>Salinisphaerales</taxon>
        <taxon>Salinisphaeraceae</taxon>
        <taxon>Salinisphaera</taxon>
    </lineage>
</organism>
<protein>
    <recommendedName>
        <fullName evidence="4">Agmatine deiminase</fullName>
    </recommendedName>
</protein>
<keyword evidence="1 2" id="KW-0378">Hydrolase</keyword>
<proteinExistence type="predicted"/>
<name>U2FMT5_9GAMM</name>
<dbReference type="STRING" id="1033802.SSPSH_003682"/>
<dbReference type="EMBL" id="AFNV02000036">
    <property type="protein sequence ID" value="ERJ17524.1"/>
    <property type="molecule type" value="Genomic_DNA"/>
</dbReference>
<dbReference type="InterPro" id="IPR007466">
    <property type="entry name" value="Peptidyl-Arg-deiminase_porph"/>
</dbReference>
<dbReference type="OrthoDB" id="9808013at2"/>
<evidence type="ECO:0000256" key="1">
    <source>
        <dbReference type="ARBA" id="ARBA00022801"/>
    </source>
</evidence>
<dbReference type="GO" id="GO:0047632">
    <property type="term" value="F:agmatine deiminase activity"/>
    <property type="evidence" value="ECO:0007669"/>
    <property type="project" value="TreeGrafter"/>
</dbReference>
<evidence type="ECO:0008006" key="4">
    <source>
        <dbReference type="Google" id="ProtNLM"/>
    </source>
</evidence>
<dbReference type="AlphaFoldDB" id="U2FMT5"/>
<comment type="caution">
    <text evidence="2">The sequence shown here is derived from an EMBL/GenBank/DDBJ whole genome shotgun (WGS) entry which is preliminary data.</text>
</comment>
<sequence length="344" mass="36995">MVERILPPEWAAQQATVLVWPRRDGDWGSGLAAARDAIAELAATLCCYQSVILAAADAECAQAIAAHDRLAGLTRLTVLDVPNDDIWARDTGPITVFDDGRRHFLDFRFDGWGGQFEASRDDAFTAALHATGALGAGLIERHEITLEGGSIESNGAGALLTTERCLLQGRRNADFDRVRAAAALASALGVQTVHWLTEGDLIGDDTDGHIDTLARFVAADTIAYQGCRDETDAHHAALAAMAQELAALRDTSGQRYRLVELPLPAPVYDPDDGHRLPAGYANFLIANGCVVMPAFDDPADDTARDIIAELFPDREIRAVDSRALIRQHGGLHCAAMQIPAELSR</sequence>
<dbReference type="eggNOG" id="COG2957">
    <property type="taxonomic scope" value="Bacteria"/>
</dbReference>
<dbReference type="PANTHER" id="PTHR31377">
    <property type="entry name" value="AGMATINE DEIMINASE-RELATED"/>
    <property type="match status" value="1"/>
</dbReference>
<evidence type="ECO:0000313" key="2">
    <source>
        <dbReference type="EMBL" id="ERJ17524.1"/>
    </source>
</evidence>
<dbReference type="GO" id="GO:0009446">
    <property type="term" value="P:putrescine biosynthetic process"/>
    <property type="evidence" value="ECO:0007669"/>
    <property type="project" value="InterPro"/>
</dbReference>
<dbReference type="SUPFAM" id="SSF55909">
    <property type="entry name" value="Pentein"/>
    <property type="match status" value="1"/>
</dbReference>